<dbReference type="EMBL" id="ASSO01000008">
    <property type="protein sequence ID" value="EOS07628.1"/>
    <property type="molecule type" value="Genomic_DNA"/>
</dbReference>
<evidence type="ECO:0000313" key="2">
    <source>
        <dbReference type="Proteomes" id="UP000014212"/>
    </source>
</evidence>
<sequence length="137" mass="15058">MADDIRENAMAGGTPARLRGLAANGNSISPTLEEVMNAIGIYTYSFTLAASEEKDLGNLGYGLYLITSPENATTAIFSCGAYPICFVSDAGRNNYCDYTDGTKYVIFGRKEVNGNFFITNRNKNKITIRIKRIGIFW</sequence>
<dbReference type="RefSeq" id="WP_016273272.1">
    <property type="nucleotide sequence ID" value="NZ_KE159486.1"/>
</dbReference>
<evidence type="ECO:0000313" key="1">
    <source>
        <dbReference type="EMBL" id="EOS07628.1"/>
    </source>
</evidence>
<dbReference type="AlphaFoldDB" id="R9HUH1"/>
<dbReference type="HOGENOM" id="CLU_1977210_0_0_10"/>
<reference evidence="1 2" key="1">
    <citation type="submission" date="2013-04" db="EMBL/GenBank/DDBJ databases">
        <title>The Genome Sequence of Bacteroides uniformis dnLKV2.</title>
        <authorList>
            <consortium name="The Broad Institute Genomics Platform"/>
            <consortium name="The Broad Institute Genome Sequencing Center for Infectious Disease"/>
            <person name="Earl A."/>
            <person name="Xavier R."/>
            <person name="Kuhn K."/>
            <person name="Stappenbeck T."/>
            <person name="Walker B."/>
            <person name="Young S."/>
            <person name="Zeng Q."/>
            <person name="Gargeya S."/>
            <person name="Fitzgerald M."/>
            <person name="Haas B."/>
            <person name="Abouelleil A."/>
            <person name="Allen A.W."/>
            <person name="Alvarado L."/>
            <person name="Arachchi H.M."/>
            <person name="Berlin A.M."/>
            <person name="Chapman S.B."/>
            <person name="Gainer-Dewar J."/>
            <person name="Goldberg J."/>
            <person name="Griggs A."/>
            <person name="Gujja S."/>
            <person name="Hansen M."/>
            <person name="Howarth C."/>
            <person name="Imamovic A."/>
            <person name="Ireland A."/>
            <person name="Larimer J."/>
            <person name="McCowan C."/>
            <person name="Murphy C."/>
            <person name="Pearson M."/>
            <person name="Poon T.W."/>
            <person name="Priest M."/>
            <person name="Roberts A."/>
            <person name="Saif S."/>
            <person name="Shea T."/>
            <person name="Sisk P."/>
            <person name="Sykes S."/>
            <person name="Wortman J."/>
            <person name="Nusbaum C."/>
            <person name="Birren B."/>
        </authorList>
    </citation>
    <scope>NUCLEOTIDE SEQUENCE [LARGE SCALE GENOMIC DNA]</scope>
    <source>
        <strain evidence="2">dnLKV2</strain>
    </source>
</reference>
<accession>R9HUH1</accession>
<gene>
    <name evidence="1" type="ORF">C801_02142</name>
</gene>
<organism evidence="1 2">
    <name type="scientific">Bacteroides uniformis dnLKV2</name>
    <dbReference type="NCBI Taxonomy" id="1235787"/>
    <lineage>
        <taxon>Bacteria</taxon>
        <taxon>Pseudomonadati</taxon>
        <taxon>Bacteroidota</taxon>
        <taxon>Bacteroidia</taxon>
        <taxon>Bacteroidales</taxon>
        <taxon>Bacteroidaceae</taxon>
        <taxon>Bacteroides</taxon>
    </lineage>
</organism>
<protein>
    <submittedName>
        <fullName evidence="1">Uncharacterized protein</fullName>
    </submittedName>
</protein>
<proteinExistence type="predicted"/>
<name>R9HUH1_BACUN</name>
<comment type="caution">
    <text evidence="1">The sequence shown here is derived from an EMBL/GenBank/DDBJ whole genome shotgun (WGS) entry which is preliminary data.</text>
</comment>
<dbReference type="Proteomes" id="UP000014212">
    <property type="component" value="Unassembled WGS sequence"/>
</dbReference>